<dbReference type="CDD" id="cd24100">
    <property type="entry name" value="ASKHA_NBD_MJ1051-like_N"/>
    <property type="match status" value="1"/>
</dbReference>
<dbReference type="InterPro" id="IPR051338">
    <property type="entry name" value="NodU/CmcH_Carbamoyltrnsfr"/>
</dbReference>
<evidence type="ECO:0000313" key="2">
    <source>
        <dbReference type="EMBL" id="GAG93720.1"/>
    </source>
</evidence>
<comment type="caution">
    <text evidence="2">The sequence shown here is derived from an EMBL/GenBank/DDBJ whole genome shotgun (WGS) entry which is preliminary data.</text>
</comment>
<dbReference type="EMBL" id="BART01028823">
    <property type="protein sequence ID" value="GAG93720.1"/>
    <property type="molecule type" value="Genomic_DNA"/>
</dbReference>
<dbReference type="AlphaFoldDB" id="X1BFB8"/>
<gene>
    <name evidence="2" type="ORF">S01H4_50723</name>
</gene>
<dbReference type="Pfam" id="PF02543">
    <property type="entry name" value="Carbam_trans_N"/>
    <property type="match status" value="2"/>
</dbReference>
<reference evidence="2" key="1">
    <citation type="journal article" date="2014" name="Front. Microbiol.">
        <title>High frequency of phylogenetically diverse reductive dehalogenase-homologous genes in deep subseafloor sedimentary metagenomes.</title>
        <authorList>
            <person name="Kawai M."/>
            <person name="Futagami T."/>
            <person name="Toyoda A."/>
            <person name="Takaki Y."/>
            <person name="Nishi S."/>
            <person name="Hori S."/>
            <person name="Arai W."/>
            <person name="Tsubouchi T."/>
            <person name="Morono Y."/>
            <person name="Uchiyama I."/>
            <person name="Ito T."/>
            <person name="Fujiyama A."/>
            <person name="Inagaki F."/>
            <person name="Takami H."/>
        </authorList>
    </citation>
    <scope>NUCLEOTIDE SEQUENCE</scope>
    <source>
        <strain evidence="2">Expedition CK06-06</strain>
    </source>
</reference>
<feature type="domain" description="Carbamoyltransferase" evidence="1">
    <location>
        <begin position="112"/>
        <end position="191"/>
    </location>
</feature>
<dbReference type="GO" id="GO:0003824">
    <property type="term" value="F:catalytic activity"/>
    <property type="evidence" value="ECO:0007669"/>
    <property type="project" value="InterPro"/>
</dbReference>
<name>X1BFB8_9ZZZZ</name>
<dbReference type="Gene3D" id="3.30.420.40">
    <property type="match status" value="1"/>
</dbReference>
<feature type="non-terminal residue" evidence="2">
    <location>
        <position position="203"/>
    </location>
</feature>
<dbReference type="PANTHER" id="PTHR34847:SF1">
    <property type="entry name" value="NODULATION PROTEIN U"/>
    <property type="match status" value="1"/>
</dbReference>
<protein>
    <recommendedName>
        <fullName evidence="1">Carbamoyltransferase domain-containing protein</fullName>
    </recommendedName>
</protein>
<dbReference type="InterPro" id="IPR003696">
    <property type="entry name" value="Carbtransf_dom"/>
</dbReference>
<feature type="domain" description="Carbamoyltransferase" evidence="1">
    <location>
        <begin position="15"/>
        <end position="69"/>
    </location>
</feature>
<evidence type="ECO:0000259" key="1">
    <source>
        <dbReference type="Pfam" id="PF02543"/>
    </source>
</evidence>
<organism evidence="2">
    <name type="scientific">marine sediment metagenome</name>
    <dbReference type="NCBI Taxonomy" id="412755"/>
    <lineage>
        <taxon>unclassified sequences</taxon>
        <taxon>metagenomes</taxon>
        <taxon>ecological metagenomes</taxon>
    </lineage>
</organism>
<proteinExistence type="predicted"/>
<sequence>MSKRHITVFSFHDGHDAGAALIRDGDVLAAIQEERLNNIKHYAGLPVLSMNEVFRVAHIEPSEVDLIAVVNLVRASPPRSKKTPSEDLPKEKLRQSEILRNIEDKKLSHELFTVENDLVFTADGAGDGLSSTVSICKKGEIQRIAASTYFDSLGNAFYGMITSHLGLKPWHDEYKTMGLAPYGKPQRLIDKMRRIIILNPDKP</sequence>
<dbReference type="PANTHER" id="PTHR34847">
    <property type="entry name" value="NODULATION PROTEIN U"/>
    <property type="match status" value="1"/>
</dbReference>
<accession>X1BFB8</accession>